<feature type="compositionally biased region" description="Basic residues" evidence="10">
    <location>
        <begin position="67"/>
        <end position="81"/>
    </location>
</feature>
<keyword evidence="3" id="KW-0677">Repeat</keyword>
<evidence type="ECO:0000256" key="2">
    <source>
        <dbReference type="ARBA" id="ARBA00022692"/>
    </source>
</evidence>
<evidence type="ECO:0000256" key="5">
    <source>
        <dbReference type="ARBA" id="ARBA00022803"/>
    </source>
</evidence>
<evidence type="ECO:0000256" key="4">
    <source>
        <dbReference type="ARBA" id="ARBA00022787"/>
    </source>
</evidence>
<dbReference type="Proteomes" id="UP000308199">
    <property type="component" value="Unassembled WGS sequence"/>
</dbReference>
<proteinExistence type="inferred from homology"/>
<name>A0A4S4KBG9_9AGAM</name>
<evidence type="ECO:0000313" key="11">
    <source>
        <dbReference type="EMBL" id="THG93629.1"/>
    </source>
</evidence>
<evidence type="ECO:0000256" key="6">
    <source>
        <dbReference type="ARBA" id="ARBA00022989"/>
    </source>
</evidence>
<feature type="compositionally biased region" description="Low complexity" evidence="10">
    <location>
        <begin position="1"/>
        <end position="18"/>
    </location>
</feature>
<keyword evidence="6" id="KW-1133">Transmembrane helix</keyword>
<gene>
    <name evidence="11" type="ORF">EW145_g8326</name>
</gene>
<keyword evidence="7" id="KW-0496">Mitochondrion</keyword>
<evidence type="ECO:0000256" key="8">
    <source>
        <dbReference type="ARBA" id="ARBA00023136"/>
    </source>
</evidence>
<keyword evidence="5" id="KW-0802">TPR repeat</keyword>
<dbReference type="SMART" id="SM00028">
    <property type="entry name" value="TPR"/>
    <property type="match status" value="3"/>
</dbReference>
<dbReference type="GO" id="GO:0008320">
    <property type="term" value="F:protein transmembrane transporter activity"/>
    <property type="evidence" value="ECO:0007669"/>
    <property type="project" value="TreeGrafter"/>
</dbReference>
<evidence type="ECO:0000256" key="3">
    <source>
        <dbReference type="ARBA" id="ARBA00022737"/>
    </source>
</evidence>
<dbReference type="Gene3D" id="1.25.40.10">
    <property type="entry name" value="Tetratricopeptide repeat domain"/>
    <property type="match status" value="1"/>
</dbReference>
<sequence length="283" mass="30938">MAPTTQAATDAAASTVLTRPSPSPQVGLQPTTSPPPQVLAPAPAPARRRGPPSSSAAPSEAGDHDNARRRKKKAQKKKKSAKGSPEGPIIEELVSNSVDEVIASSSGAEKRSAAERSTLATDLKLKGNKAYGERKFVDAVKFYTRAIEVAPEPDPVFFSNRAASYMYFPTPEYEKAVDDCTEALRINPKHERSIGRRATALEKLDRFEEALRDFTAVTLLTRFADEKAAESVERVLKKITEPKARELFLNREPRLPPYTFVDAYFGAFRPRPSPPPPRGPLDG</sequence>
<dbReference type="GO" id="GO:0030150">
    <property type="term" value="P:protein import into mitochondrial matrix"/>
    <property type="evidence" value="ECO:0007669"/>
    <property type="project" value="TreeGrafter"/>
</dbReference>
<dbReference type="PANTHER" id="PTHR46208:SF1">
    <property type="entry name" value="MITOCHONDRIAL IMPORT RECEPTOR SUBUNIT TOM70"/>
    <property type="match status" value="1"/>
</dbReference>
<dbReference type="InterPro" id="IPR011990">
    <property type="entry name" value="TPR-like_helical_dom_sf"/>
</dbReference>
<comment type="caution">
    <text evidence="11">The sequence shown here is derived from an EMBL/GenBank/DDBJ whole genome shotgun (WGS) entry which is preliminary data.</text>
</comment>
<dbReference type="InterPro" id="IPR019734">
    <property type="entry name" value="TPR_rpt"/>
</dbReference>
<dbReference type="GO" id="GO:0045039">
    <property type="term" value="P:protein insertion into mitochondrial inner membrane"/>
    <property type="evidence" value="ECO:0007669"/>
    <property type="project" value="TreeGrafter"/>
</dbReference>
<dbReference type="OrthoDB" id="2942533at2759"/>
<keyword evidence="8" id="KW-0472">Membrane</keyword>
<evidence type="ECO:0000256" key="7">
    <source>
        <dbReference type="ARBA" id="ARBA00023128"/>
    </source>
</evidence>
<dbReference type="EMBL" id="SGPK01001252">
    <property type="protein sequence ID" value="THG93629.1"/>
    <property type="molecule type" value="Genomic_DNA"/>
</dbReference>
<feature type="compositionally biased region" description="Pro residues" evidence="10">
    <location>
        <begin position="32"/>
        <end position="44"/>
    </location>
</feature>
<reference evidence="11 12" key="1">
    <citation type="submission" date="2019-02" db="EMBL/GenBank/DDBJ databases">
        <title>Genome sequencing of the rare red list fungi Phellinidium pouzarii.</title>
        <authorList>
            <person name="Buettner E."/>
            <person name="Kellner H."/>
        </authorList>
    </citation>
    <scope>NUCLEOTIDE SEQUENCE [LARGE SCALE GENOMIC DNA]</scope>
    <source>
        <strain evidence="11 12">DSM 108285</strain>
    </source>
</reference>
<comment type="subcellular location">
    <subcellularLocation>
        <location evidence="1">Mitochondrion outer membrane</location>
        <topology evidence="1">Single-pass membrane protein</topology>
    </subcellularLocation>
</comment>
<protein>
    <submittedName>
        <fullName evidence="11">Uncharacterized protein</fullName>
    </submittedName>
</protein>
<evidence type="ECO:0000256" key="1">
    <source>
        <dbReference type="ARBA" id="ARBA00004572"/>
    </source>
</evidence>
<dbReference type="SUPFAM" id="SSF48452">
    <property type="entry name" value="TPR-like"/>
    <property type="match status" value="1"/>
</dbReference>
<feature type="region of interest" description="Disordered" evidence="10">
    <location>
        <begin position="1"/>
        <end position="96"/>
    </location>
</feature>
<evidence type="ECO:0000313" key="12">
    <source>
        <dbReference type="Proteomes" id="UP000308199"/>
    </source>
</evidence>
<accession>A0A4S4KBG9</accession>
<evidence type="ECO:0000256" key="9">
    <source>
        <dbReference type="ARBA" id="ARBA00038030"/>
    </source>
</evidence>
<keyword evidence="4" id="KW-1000">Mitochondrion outer membrane</keyword>
<feature type="compositionally biased region" description="Low complexity" evidence="10">
    <location>
        <begin position="51"/>
        <end position="60"/>
    </location>
</feature>
<dbReference type="GO" id="GO:0030943">
    <property type="term" value="F:mitochondrion targeting sequence binding"/>
    <property type="evidence" value="ECO:0007669"/>
    <property type="project" value="TreeGrafter"/>
</dbReference>
<dbReference type="GO" id="GO:0005741">
    <property type="term" value="C:mitochondrial outer membrane"/>
    <property type="evidence" value="ECO:0007669"/>
    <property type="project" value="UniProtKB-SubCell"/>
</dbReference>
<dbReference type="PANTHER" id="PTHR46208">
    <property type="entry name" value="MITOCHONDRIAL IMPORT RECEPTOR SUBUNIT TOM70"/>
    <property type="match status" value="1"/>
</dbReference>
<keyword evidence="12" id="KW-1185">Reference proteome</keyword>
<dbReference type="AlphaFoldDB" id="A0A4S4KBG9"/>
<evidence type="ECO:0000256" key="10">
    <source>
        <dbReference type="SAM" id="MobiDB-lite"/>
    </source>
</evidence>
<organism evidence="11 12">
    <name type="scientific">Phellinidium pouzarii</name>
    <dbReference type="NCBI Taxonomy" id="167371"/>
    <lineage>
        <taxon>Eukaryota</taxon>
        <taxon>Fungi</taxon>
        <taxon>Dikarya</taxon>
        <taxon>Basidiomycota</taxon>
        <taxon>Agaricomycotina</taxon>
        <taxon>Agaricomycetes</taxon>
        <taxon>Hymenochaetales</taxon>
        <taxon>Hymenochaetaceae</taxon>
        <taxon>Phellinidium</taxon>
    </lineage>
</organism>
<keyword evidence="2" id="KW-0812">Transmembrane</keyword>
<comment type="similarity">
    <text evidence="9">Belongs to the Tom70 family.</text>
</comment>